<evidence type="ECO:0000313" key="3">
    <source>
        <dbReference type="Proteomes" id="UP000199542"/>
    </source>
</evidence>
<dbReference type="EMBL" id="FMTM01000005">
    <property type="protein sequence ID" value="SCW65931.1"/>
    <property type="molecule type" value="Genomic_DNA"/>
</dbReference>
<evidence type="ECO:0000256" key="1">
    <source>
        <dbReference type="SAM" id="MobiDB-lite"/>
    </source>
</evidence>
<dbReference type="Proteomes" id="UP000199542">
    <property type="component" value="Unassembled WGS sequence"/>
</dbReference>
<protein>
    <submittedName>
        <fullName evidence="2">Uncharacterized protein</fullName>
    </submittedName>
</protein>
<organism evidence="2 3">
    <name type="scientific">Rhizobium mongolense subsp. loessense</name>
    <dbReference type="NCBI Taxonomy" id="158890"/>
    <lineage>
        <taxon>Bacteria</taxon>
        <taxon>Pseudomonadati</taxon>
        <taxon>Pseudomonadota</taxon>
        <taxon>Alphaproteobacteria</taxon>
        <taxon>Hyphomicrobiales</taxon>
        <taxon>Rhizobiaceae</taxon>
        <taxon>Rhizobium/Agrobacterium group</taxon>
        <taxon>Rhizobium</taxon>
    </lineage>
</organism>
<dbReference type="AlphaFoldDB" id="A0A1G4SAA4"/>
<sequence length="49" mass="5588">MQSCLPQLIDKRVDHIGKTADDKHQWNEENEAGHSNDDGDNGWRVSENP</sequence>
<name>A0A1G4SAA4_9HYPH</name>
<evidence type="ECO:0000313" key="2">
    <source>
        <dbReference type="EMBL" id="SCW65931.1"/>
    </source>
</evidence>
<proteinExistence type="predicted"/>
<accession>A0A1G4SAA4</accession>
<reference evidence="2 3" key="1">
    <citation type="submission" date="2016-10" db="EMBL/GenBank/DDBJ databases">
        <authorList>
            <person name="de Groot N.N."/>
        </authorList>
    </citation>
    <scope>NUCLEOTIDE SEQUENCE [LARGE SCALE GENOMIC DNA]</scope>
    <source>
        <strain evidence="2 3">CGMCC 1.3401</strain>
    </source>
</reference>
<gene>
    <name evidence="2" type="ORF">SAMN02927900_03518</name>
</gene>
<feature type="compositionally biased region" description="Basic and acidic residues" evidence="1">
    <location>
        <begin position="9"/>
        <end position="37"/>
    </location>
</feature>
<feature type="region of interest" description="Disordered" evidence="1">
    <location>
        <begin position="1"/>
        <end position="49"/>
    </location>
</feature>